<dbReference type="InterPro" id="IPR056884">
    <property type="entry name" value="NPHP3-like_N"/>
</dbReference>
<keyword evidence="5" id="KW-1185">Reference proteome</keyword>
<feature type="compositionally biased region" description="Basic and acidic residues" evidence="2">
    <location>
        <begin position="266"/>
        <end position="277"/>
    </location>
</feature>
<dbReference type="AlphaFoldDB" id="A0A9W8J6Z0"/>
<feature type="compositionally biased region" description="Acidic residues" evidence="2">
    <location>
        <begin position="246"/>
        <end position="265"/>
    </location>
</feature>
<feature type="domain" description="Nephrocystin 3-like N-terminal" evidence="3">
    <location>
        <begin position="34"/>
        <end position="151"/>
    </location>
</feature>
<dbReference type="EMBL" id="JANBPK010000866">
    <property type="protein sequence ID" value="KAJ2929581.1"/>
    <property type="molecule type" value="Genomic_DNA"/>
</dbReference>
<proteinExistence type="predicted"/>
<dbReference type="Proteomes" id="UP001140091">
    <property type="component" value="Unassembled WGS sequence"/>
</dbReference>
<feature type="region of interest" description="Disordered" evidence="2">
    <location>
        <begin position="236"/>
        <end position="277"/>
    </location>
</feature>
<evidence type="ECO:0000313" key="5">
    <source>
        <dbReference type="Proteomes" id="UP001140091"/>
    </source>
</evidence>
<accession>A0A9W8J6Z0</accession>
<reference evidence="4" key="1">
    <citation type="submission" date="2022-06" db="EMBL/GenBank/DDBJ databases">
        <title>Genome Sequence of Candolleomyces eurysporus.</title>
        <authorList>
            <person name="Buettner E."/>
        </authorList>
    </citation>
    <scope>NUCLEOTIDE SEQUENCE</scope>
    <source>
        <strain evidence="4">VTCC 930004</strain>
    </source>
</reference>
<sequence>MAFQQNGSSVNFFHNAENISVRDITVNTTNNIVAPQSQGKSAIAQTLAERYEDEGILGAAFFFDRTSPNRNNPSMLVTTLATQLARYIQGLENGIANAISQNPTIAQAALRRQVDKLIIAPFQSLKGAQSAADEDQEQVKWWIILDGLDECIALAPNRQGPTRKESDKAHTLVLDLVLRLQSSRLPLSFAIFTRPESGIMNRCRQNPKIIEMVDICALPSHEKDVETYLRTALGRIAPNGRSGGEEDREEGEGGNSEGADDEVDEDSGKAGWPDEDRMQQLIDMTRGDMREASKVVKRVEEFEGDPEDELDRILEDGLQPDPVPQPEQPQEVTGMTASAIAGLFAGSTIQQIGNIQLGGTNVHHHYSFPTTNVLDVNLGGSRPVHLAGLELPNHEDQKRLT</sequence>
<protein>
    <recommendedName>
        <fullName evidence="3">Nephrocystin 3-like N-terminal domain-containing protein</fullName>
    </recommendedName>
</protein>
<keyword evidence="1" id="KW-0677">Repeat</keyword>
<dbReference type="Pfam" id="PF24883">
    <property type="entry name" value="NPHP3_N"/>
    <property type="match status" value="1"/>
</dbReference>
<dbReference type="OrthoDB" id="5106486at2759"/>
<evidence type="ECO:0000256" key="1">
    <source>
        <dbReference type="ARBA" id="ARBA00022737"/>
    </source>
</evidence>
<name>A0A9W8J6Z0_9AGAR</name>
<comment type="caution">
    <text evidence="4">The sequence shown here is derived from an EMBL/GenBank/DDBJ whole genome shotgun (WGS) entry which is preliminary data.</text>
</comment>
<evidence type="ECO:0000256" key="2">
    <source>
        <dbReference type="SAM" id="MobiDB-lite"/>
    </source>
</evidence>
<organism evidence="4 5">
    <name type="scientific">Candolleomyces eurysporus</name>
    <dbReference type="NCBI Taxonomy" id="2828524"/>
    <lineage>
        <taxon>Eukaryota</taxon>
        <taxon>Fungi</taxon>
        <taxon>Dikarya</taxon>
        <taxon>Basidiomycota</taxon>
        <taxon>Agaricomycotina</taxon>
        <taxon>Agaricomycetes</taxon>
        <taxon>Agaricomycetidae</taxon>
        <taxon>Agaricales</taxon>
        <taxon>Agaricineae</taxon>
        <taxon>Psathyrellaceae</taxon>
        <taxon>Candolleomyces</taxon>
    </lineage>
</organism>
<evidence type="ECO:0000313" key="4">
    <source>
        <dbReference type="EMBL" id="KAJ2929581.1"/>
    </source>
</evidence>
<gene>
    <name evidence="4" type="ORF">H1R20_g7510</name>
</gene>
<evidence type="ECO:0000259" key="3">
    <source>
        <dbReference type="Pfam" id="PF24883"/>
    </source>
</evidence>
<feature type="non-terminal residue" evidence="4">
    <location>
        <position position="1"/>
    </location>
</feature>